<dbReference type="Proteomes" id="UP000315540">
    <property type="component" value="Unassembled WGS sequence"/>
</dbReference>
<sequence>MGKKEIIEAFVECAAHCRNCAYSCLKEEEIDDLKNCITINTLTAEIVEKMALGISTSSDAEEMVIRHCRSQILACAEECEIHDYAYCKECAIACKKAVTVCDSYLSK</sequence>
<proteinExistence type="predicted"/>
<reference evidence="1 2" key="1">
    <citation type="submission" date="2019-06" db="EMBL/GenBank/DDBJ databases">
        <authorList>
            <person name="Meng X."/>
        </authorList>
    </citation>
    <scope>NUCLEOTIDE SEQUENCE [LARGE SCALE GENOMIC DNA]</scope>
    <source>
        <strain evidence="1 2">M625</strain>
    </source>
</reference>
<evidence type="ECO:0000313" key="1">
    <source>
        <dbReference type="EMBL" id="TPN84452.1"/>
    </source>
</evidence>
<dbReference type="PANTHER" id="PTHR37310:SF1">
    <property type="entry name" value="CYTOPLASMIC PROTEIN"/>
    <property type="match status" value="1"/>
</dbReference>
<dbReference type="PANTHER" id="PTHR37310">
    <property type="entry name" value="CYTOPLASMIC PROTEIN-RELATED"/>
    <property type="match status" value="1"/>
</dbReference>
<organism evidence="1 2">
    <name type="scientific">Aquimarina algicola</name>
    <dbReference type="NCBI Taxonomy" id="2589995"/>
    <lineage>
        <taxon>Bacteria</taxon>
        <taxon>Pseudomonadati</taxon>
        <taxon>Bacteroidota</taxon>
        <taxon>Flavobacteriia</taxon>
        <taxon>Flavobacteriales</taxon>
        <taxon>Flavobacteriaceae</taxon>
        <taxon>Aquimarina</taxon>
    </lineage>
</organism>
<dbReference type="RefSeq" id="WP_140594787.1">
    <property type="nucleotide sequence ID" value="NZ_VFWZ01000005.1"/>
</dbReference>
<dbReference type="OrthoDB" id="5396211at2"/>
<dbReference type="InterPro" id="IPR005560">
    <property type="entry name" value="Csp_YhjQ"/>
</dbReference>
<evidence type="ECO:0000313" key="2">
    <source>
        <dbReference type="Proteomes" id="UP000315540"/>
    </source>
</evidence>
<protein>
    <submittedName>
        <fullName evidence="1">Four-helix bundle copper-binding protein</fullName>
    </submittedName>
</protein>
<gene>
    <name evidence="1" type="ORF">FHK87_16095</name>
</gene>
<dbReference type="AlphaFoldDB" id="A0A504J7F6"/>
<accession>A0A504J7F6</accession>
<keyword evidence="2" id="KW-1185">Reference proteome</keyword>
<dbReference type="Pfam" id="PF03860">
    <property type="entry name" value="Csp"/>
    <property type="match status" value="1"/>
</dbReference>
<name>A0A504J7F6_9FLAO</name>
<comment type="caution">
    <text evidence="1">The sequence shown here is derived from an EMBL/GenBank/DDBJ whole genome shotgun (WGS) entry which is preliminary data.</text>
</comment>
<dbReference type="EMBL" id="VFWZ01000005">
    <property type="protein sequence ID" value="TPN84452.1"/>
    <property type="molecule type" value="Genomic_DNA"/>
</dbReference>
<dbReference type="Gene3D" id="1.20.1270.360">
    <property type="match status" value="1"/>
</dbReference>